<dbReference type="AlphaFoldDB" id="A0A1G4AZP1"/>
<keyword evidence="2" id="KW-1133">Transmembrane helix</keyword>
<evidence type="ECO:0000256" key="1">
    <source>
        <dbReference type="SAM" id="MobiDB-lite"/>
    </source>
</evidence>
<gene>
    <name evidence="3" type="ORF">CORC01_10135</name>
</gene>
<feature type="region of interest" description="Disordered" evidence="1">
    <location>
        <begin position="1"/>
        <end position="51"/>
    </location>
</feature>
<feature type="compositionally biased region" description="Basic and acidic residues" evidence="1">
    <location>
        <begin position="450"/>
        <end position="480"/>
    </location>
</feature>
<name>A0A1G4AZP1_9PEZI</name>
<reference evidence="3 4" key="1">
    <citation type="submission" date="2016-09" db="EMBL/GenBank/DDBJ databases">
        <authorList>
            <person name="Capua I."/>
            <person name="De Benedictis P."/>
            <person name="Joannis T."/>
            <person name="Lombin L.H."/>
            <person name="Cattoli G."/>
        </authorList>
    </citation>
    <scope>NUCLEOTIDE SEQUENCE [LARGE SCALE GENOMIC DNA]</scope>
    <source>
        <strain evidence="3 4">IMI 309357</strain>
    </source>
</reference>
<evidence type="ECO:0000313" key="3">
    <source>
        <dbReference type="EMBL" id="OHE94607.1"/>
    </source>
</evidence>
<comment type="caution">
    <text evidence="3">The sequence shown here is derived from an EMBL/GenBank/DDBJ whole genome shotgun (WGS) entry which is preliminary data.</text>
</comment>
<feature type="compositionally biased region" description="Polar residues" evidence="1">
    <location>
        <begin position="207"/>
        <end position="229"/>
    </location>
</feature>
<evidence type="ECO:0000313" key="4">
    <source>
        <dbReference type="Proteomes" id="UP000176998"/>
    </source>
</evidence>
<dbReference type="GeneID" id="34563274"/>
<keyword evidence="2" id="KW-0812">Transmembrane</keyword>
<accession>A0A1G4AZP1</accession>
<protein>
    <submittedName>
        <fullName evidence="3">Uncharacterized protein</fullName>
    </submittedName>
</protein>
<keyword evidence="2" id="KW-0472">Membrane</keyword>
<feature type="transmembrane region" description="Helical" evidence="2">
    <location>
        <begin position="66"/>
        <end position="87"/>
    </location>
</feature>
<sequence>MPAITKAENGPGGLWKHHSSYESSGFLTERRQVEEPSGPLPPVSPAPPNSEVPCSGWGCLSEAQQAGVLVTIVVVFLSLFLGLLFFLRSKKKQENWIDGDLVLVRQRRRPRARSQATSINSKGPRFFFRHEGLTGTQQPHQLMITHPTILHIPPPPPLPVPVPLPMPMPLPVPFQQPQPIYPYPMAYQTHQYPSMQTQAPGHHQGHSAMSGSPINVQHQQRPQPYSQAQKRAHHRWSQMPDHQQTQQRSQQPSRRRPSLTRRLFSLFNNPVGRASTIASSESDSTRAPSIRSSHHSRTSATSIITPPSPEARTKKNATDGTNATRQNEVSPAVATVQSDDYVATATLRNGSPERHKPDSVLSAPANLSSKVHHEARGKATTTESPMKKRDNVESDIAKMYPISIPVCQVAESIGTSHSLPNVKPLKSALKNGNKPIIGARGGNVSNDQKLSTKADTRRDQREKFVDKRSPKETAHEVRHNHPDVMELKDFGELHEAESQYFSKLVLTGLEILRLLLRCYGEQ</sequence>
<dbReference type="OrthoDB" id="4850234at2759"/>
<dbReference type="Proteomes" id="UP000176998">
    <property type="component" value="Unassembled WGS sequence"/>
</dbReference>
<organism evidence="3 4">
    <name type="scientific">Colletotrichum orchidophilum</name>
    <dbReference type="NCBI Taxonomy" id="1209926"/>
    <lineage>
        <taxon>Eukaryota</taxon>
        <taxon>Fungi</taxon>
        <taxon>Dikarya</taxon>
        <taxon>Ascomycota</taxon>
        <taxon>Pezizomycotina</taxon>
        <taxon>Sordariomycetes</taxon>
        <taxon>Hypocreomycetidae</taxon>
        <taxon>Glomerellales</taxon>
        <taxon>Glomerellaceae</taxon>
        <taxon>Colletotrichum</taxon>
    </lineage>
</organism>
<proteinExistence type="predicted"/>
<feature type="compositionally biased region" description="Low complexity" evidence="1">
    <location>
        <begin position="243"/>
        <end position="252"/>
    </location>
</feature>
<feature type="compositionally biased region" description="Polar residues" evidence="1">
    <location>
        <begin position="318"/>
        <end position="329"/>
    </location>
</feature>
<dbReference type="EMBL" id="MJBS01000097">
    <property type="protein sequence ID" value="OHE94607.1"/>
    <property type="molecule type" value="Genomic_DNA"/>
</dbReference>
<feature type="region of interest" description="Disordered" evidence="1">
    <location>
        <begin position="438"/>
        <end position="480"/>
    </location>
</feature>
<keyword evidence="4" id="KW-1185">Reference proteome</keyword>
<feature type="compositionally biased region" description="Polar residues" evidence="1">
    <location>
        <begin position="276"/>
        <end position="287"/>
    </location>
</feature>
<feature type="region of interest" description="Disordered" evidence="1">
    <location>
        <begin position="195"/>
        <end position="388"/>
    </location>
</feature>
<evidence type="ECO:0000256" key="2">
    <source>
        <dbReference type="SAM" id="Phobius"/>
    </source>
</evidence>
<feature type="compositionally biased region" description="Pro residues" evidence="1">
    <location>
        <begin position="38"/>
        <end position="50"/>
    </location>
</feature>
<dbReference type="RefSeq" id="XP_022471769.1">
    <property type="nucleotide sequence ID" value="XM_022621764.1"/>
</dbReference>